<evidence type="ECO:0000259" key="3">
    <source>
        <dbReference type="Pfam" id="PF02371"/>
    </source>
</evidence>
<accession>Q2J579</accession>
<dbReference type="GO" id="GO:0006313">
    <property type="term" value="P:DNA transposition"/>
    <property type="evidence" value="ECO:0007669"/>
    <property type="project" value="InterPro"/>
</dbReference>
<gene>
    <name evidence="4" type="ordered locus">Francci3_3240</name>
    <name evidence="5" type="ordered locus">Francci3_4216</name>
</gene>
<dbReference type="InterPro" id="IPR003346">
    <property type="entry name" value="Transposase_20"/>
</dbReference>
<evidence type="ECO:0000256" key="1">
    <source>
        <dbReference type="SAM" id="Coils"/>
    </source>
</evidence>
<dbReference type="GO" id="GO:0003677">
    <property type="term" value="F:DNA binding"/>
    <property type="evidence" value="ECO:0007669"/>
    <property type="project" value="InterPro"/>
</dbReference>
<keyword evidence="1" id="KW-0175">Coiled coil</keyword>
<dbReference type="Pfam" id="PF01548">
    <property type="entry name" value="DEDD_Tnp_IS110"/>
    <property type="match status" value="1"/>
</dbReference>
<dbReference type="STRING" id="106370.Francci3_3240"/>
<dbReference type="NCBIfam" id="NF033542">
    <property type="entry name" value="transpos_IS110"/>
    <property type="match status" value="1"/>
</dbReference>
<reference evidence="5 6" key="2">
    <citation type="journal article" date="2007" name="Genome Res.">
        <title>Genome characteristics of facultatively symbiotic Frankia sp. strains reflect host range and host plant biogeography.</title>
        <authorList>
            <person name="Normand P."/>
            <person name="Lapierre P."/>
            <person name="Tisa L.S."/>
            <person name="Gogarten J.P."/>
            <person name="Alloisio N."/>
            <person name="Bagnarol E."/>
            <person name="Bassi C.A."/>
            <person name="Berry A.M."/>
            <person name="Bickhart D.M."/>
            <person name="Choisne N."/>
            <person name="Couloux A."/>
            <person name="Cournoyer B."/>
            <person name="Cruveiller S."/>
            <person name="Daubin V."/>
            <person name="Demange N."/>
            <person name="Francino M.P."/>
            <person name="Goltsman E."/>
            <person name="Huang Y."/>
            <person name="Kopp O.R."/>
            <person name="Labarre L."/>
            <person name="Lapidus A."/>
            <person name="Lavire C."/>
            <person name="Marechal J."/>
            <person name="Martinez M."/>
            <person name="Mastronunzio J.E."/>
            <person name="Mullin B.C."/>
            <person name="Niemann J."/>
            <person name="Pujic P."/>
            <person name="Rawnsley T."/>
            <person name="Rouy Z."/>
            <person name="Schenowitz C."/>
            <person name="Sellstedt A."/>
            <person name="Tavares F."/>
            <person name="Tomkins J.P."/>
            <person name="Vallenet D."/>
            <person name="Valverde C."/>
            <person name="Wall L.G."/>
            <person name="Wang Y."/>
            <person name="Medigue C."/>
            <person name="Benson D.R."/>
        </authorList>
    </citation>
    <scope>NUCLEOTIDE SEQUENCE [LARGE SCALE GENOMIC DNA]</scope>
    <source>
        <strain evidence="5">CcI3</strain>
        <strain evidence="6">DSM 45818 / CECT 9043 / CcI3</strain>
    </source>
</reference>
<evidence type="ECO:0000313" key="4">
    <source>
        <dbReference type="EMBL" id="ABD12597.1"/>
    </source>
</evidence>
<reference evidence="5" key="1">
    <citation type="submission" date="2006-01" db="EMBL/GenBank/DDBJ databases">
        <authorList>
            <consortium name="US DOE Joint Genome Institute"/>
            <person name="Copeland A."/>
            <person name="Lucas S."/>
            <person name="Lapidus A."/>
            <person name="Barry K."/>
            <person name="Detter J.C."/>
            <person name="Glavina T."/>
            <person name="Hammon N."/>
            <person name="Israni S."/>
            <person name="Pitluck S."/>
            <person name="Goltsman E."/>
            <person name="Martinez M."/>
            <person name="Schmutz J."/>
            <person name="Larimer F."/>
            <person name="Land M."/>
            <person name="Kyrpides N."/>
            <person name="Lykidis A."/>
            <person name="Francino P."/>
            <person name="Benson D.R."/>
            <person name="Huang Y."/>
            <person name="Mastronunzio J."/>
            <person name="Bickhart D."/>
            <person name="Niemann J."/>
            <person name="Rawnsley T."/>
            <person name="Tisa L.S."/>
            <person name="Richardson P."/>
        </authorList>
    </citation>
    <scope>NUCLEOTIDE SEQUENCE</scope>
    <source>
        <strain evidence="5">CcI3</strain>
    </source>
</reference>
<dbReference type="AlphaFoldDB" id="Q2J579"/>
<dbReference type="Proteomes" id="UP000001937">
    <property type="component" value="Chromosome"/>
</dbReference>
<dbReference type="HOGENOM" id="CLU_036902_0_0_11"/>
<dbReference type="PANTHER" id="PTHR33055">
    <property type="entry name" value="TRANSPOSASE FOR INSERTION SEQUENCE ELEMENT IS1111A"/>
    <property type="match status" value="1"/>
</dbReference>
<dbReference type="EMBL" id="CP000249">
    <property type="protein sequence ID" value="ABD12597.1"/>
    <property type="molecule type" value="Genomic_DNA"/>
</dbReference>
<keyword evidence="6" id="KW-1185">Reference proteome</keyword>
<evidence type="ECO:0000313" key="5">
    <source>
        <dbReference type="EMBL" id="ABD13563.1"/>
    </source>
</evidence>
<sequence>MDLLEAAGPGAERRETRMLFVGDDWAQDHHDVEVQDETGRRLAKGRLPEGVAGIARLHALIGRHLAEDAGPEQVVVGIETDRGPWVRALVAAGYQVIAVNPLQAARYRERYSTSGAKSDAGDAHSLADMVRTDRHQLRPVAGDSDTAEAVKIVARAHQNLIWDRTRQTQRLRSALLEFFPAALAAFDDLDTPDALELLAKAPSPAEAARLTVAQISAALRHARRRKIPERAAAIRAALRAEQLPVTPAATTAYAAVVRAQAGLLAALNGEIARLEEQVADHFDQHPDAKILLSQPGLGPVLAARVLAEFGDDPTRYADAKARKNYAGTSPITRASGKKKTVLARYARNNRLADALHQQALSALSASPGARSYYDAIRARGTSHHAALRQLGNRLVGILHGCLKTHTPYSEATAWTQKATLDVAA</sequence>
<evidence type="ECO:0000259" key="2">
    <source>
        <dbReference type="Pfam" id="PF01548"/>
    </source>
</evidence>
<dbReference type="EMBL" id="CP000249">
    <property type="protein sequence ID" value="ABD13563.1"/>
    <property type="molecule type" value="Genomic_DNA"/>
</dbReference>
<dbReference type="InterPro" id="IPR047650">
    <property type="entry name" value="Transpos_IS110"/>
</dbReference>
<dbReference type="KEGG" id="fra:Francci3_4216"/>
<feature type="domain" description="Transposase IS116/IS110/IS902 C-terminal" evidence="3">
    <location>
        <begin position="289"/>
        <end position="373"/>
    </location>
</feature>
<dbReference type="KEGG" id="fra:Francci3_3240"/>
<dbReference type="PANTHER" id="PTHR33055:SF3">
    <property type="entry name" value="PUTATIVE TRANSPOSASE FOR IS117-RELATED"/>
    <property type="match status" value="1"/>
</dbReference>
<organism evidence="5 6">
    <name type="scientific">Frankia casuarinae (strain DSM 45818 / CECT 9043 / HFP020203 / CcI3)</name>
    <dbReference type="NCBI Taxonomy" id="106370"/>
    <lineage>
        <taxon>Bacteria</taxon>
        <taxon>Bacillati</taxon>
        <taxon>Actinomycetota</taxon>
        <taxon>Actinomycetes</taxon>
        <taxon>Frankiales</taxon>
        <taxon>Frankiaceae</taxon>
        <taxon>Frankia</taxon>
    </lineage>
</organism>
<protein>
    <submittedName>
        <fullName evidence="5">Transposase IS116/IS110/IS902</fullName>
    </submittedName>
</protein>
<dbReference type="GO" id="GO:0004803">
    <property type="term" value="F:transposase activity"/>
    <property type="evidence" value="ECO:0007669"/>
    <property type="project" value="InterPro"/>
</dbReference>
<feature type="coiled-coil region" evidence="1">
    <location>
        <begin position="257"/>
        <end position="284"/>
    </location>
</feature>
<feature type="domain" description="Transposase IS110-like N-terminal" evidence="2">
    <location>
        <begin position="21"/>
        <end position="180"/>
    </location>
</feature>
<proteinExistence type="predicted"/>
<name>Q2J579_FRACC</name>
<dbReference type="eggNOG" id="COG3547">
    <property type="taxonomic scope" value="Bacteria"/>
</dbReference>
<dbReference type="Pfam" id="PF02371">
    <property type="entry name" value="Transposase_20"/>
    <property type="match status" value="1"/>
</dbReference>
<dbReference type="InterPro" id="IPR002525">
    <property type="entry name" value="Transp_IS110-like_N"/>
</dbReference>
<evidence type="ECO:0000313" key="6">
    <source>
        <dbReference type="Proteomes" id="UP000001937"/>
    </source>
</evidence>